<accession>A0AAV3ZS04</accession>
<keyword evidence="2" id="KW-1185">Reference proteome</keyword>
<dbReference type="Proteomes" id="UP000735302">
    <property type="component" value="Unassembled WGS sequence"/>
</dbReference>
<evidence type="ECO:0000313" key="2">
    <source>
        <dbReference type="Proteomes" id="UP000735302"/>
    </source>
</evidence>
<proteinExistence type="predicted"/>
<protein>
    <submittedName>
        <fullName evidence="1">Uncharacterized protein</fullName>
    </submittedName>
</protein>
<reference evidence="1 2" key="1">
    <citation type="journal article" date="2021" name="Elife">
        <title>Chloroplast acquisition without the gene transfer in kleptoplastic sea slugs, Plakobranchus ocellatus.</title>
        <authorList>
            <person name="Maeda T."/>
            <person name="Takahashi S."/>
            <person name="Yoshida T."/>
            <person name="Shimamura S."/>
            <person name="Takaki Y."/>
            <person name="Nagai Y."/>
            <person name="Toyoda A."/>
            <person name="Suzuki Y."/>
            <person name="Arimoto A."/>
            <person name="Ishii H."/>
            <person name="Satoh N."/>
            <person name="Nishiyama T."/>
            <person name="Hasebe M."/>
            <person name="Maruyama T."/>
            <person name="Minagawa J."/>
            <person name="Obokata J."/>
            <person name="Shigenobu S."/>
        </authorList>
    </citation>
    <scope>NUCLEOTIDE SEQUENCE [LARGE SCALE GENOMIC DNA]</scope>
</reference>
<dbReference type="EMBL" id="BLXT01002742">
    <property type="protein sequence ID" value="GFN97188.1"/>
    <property type="molecule type" value="Genomic_DNA"/>
</dbReference>
<name>A0AAV3ZS04_9GAST</name>
<gene>
    <name evidence="1" type="ORF">PoB_002369400</name>
</gene>
<organism evidence="1 2">
    <name type="scientific">Plakobranchus ocellatus</name>
    <dbReference type="NCBI Taxonomy" id="259542"/>
    <lineage>
        <taxon>Eukaryota</taxon>
        <taxon>Metazoa</taxon>
        <taxon>Spiralia</taxon>
        <taxon>Lophotrochozoa</taxon>
        <taxon>Mollusca</taxon>
        <taxon>Gastropoda</taxon>
        <taxon>Heterobranchia</taxon>
        <taxon>Euthyneura</taxon>
        <taxon>Panpulmonata</taxon>
        <taxon>Sacoglossa</taxon>
        <taxon>Placobranchoidea</taxon>
        <taxon>Plakobranchidae</taxon>
        <taxon>Plakobranchus</taxon>
    </lineage>
</organism>
<dbReference type="AlphaFoldDB" id="A0AAV3ZS04"/>
<comment type="caution">
    <text evidence="1">The sequence shown here is derived from an EMBL/GenBank/DDBJ whole genome shotgun (WGS) entry which is preliminary data.</text>
</comment>
<sequence length="75" mass="7927">MTAVCRPVASHVDPVPPVRNYPEIARGTDPSLSTISFTDWRRLGAWSMSKTVCKSGRGSPCGQCGPAGQLPGTLI</sequence>
<evidence type="ECO:0000313" key="1">
    <source>
        <dbReference type="EMBL" id="GFN97188.1"/>
    </source>
</evidence>